<accession>A0A8H7Q735</accession>
<evidence type="ECO:0000256" key="1">
    <source>
        <dbReference type="SAM" id="MobiDB-lite"/>
    </source>
</evidence>
<protein>
    <submittedName>
        <fullName evidence="2">Uncharacterized protein</fullName>
    </submittedName>
</protein>
<evidence type="ECO:0000313" key="2">
    <source>
        <dbReference type="EMBL" id="KAG2186525.1"/>
    </source>
</evidence>
<name>A0A8H7Q735_9FUNG</name>
<gene>
    <name evidence="2" type="ORF">INT44_002747</name>
</gene>
<organism evidence="2 3">
    <name type="scientific">Umbelopsis vinacea</name>
    <dbReference type="NCBI Taxonomy" id="44442"/>
    <lineage>
        <taxon>Eukaryota</taxon>
        <taxon>Fungi</taxon>
        <taxon>Fungi incertae sedis</taxon>
        <taxon>Mucoromycota</taxon>
        <taxon>Mucoromycotina</taxon>
        <taxon>Umbelopsidomycetes</taxon>
        <taxon>Umbelopsidales</taxon>
        <taxon>Umbelopsidaceae</taxon>
        <taxon>Umbelopsis</taxon>
    </lineage>
</organism>
<sequence length="190" mass="21091">MNALIASLERQAKYYGRQDQMKDMQPTSGGASSPSSPHVESYNDSSKNASVSSTVSYNYEASPNYSVDQRNQLPLHSQPTYHPSANVYNPAITYPMTMHMPVPFVKQQEESQHQQSICDGYVSNAQNPAMVKSSRTEVSTTSYVPNTNNIFPLLDSAAQQGSNHQMLHTPDEIVTSSPHLNETPRFPHTK</sequence>
<dbReference type="AlphaFoldDB" id="A0A8H7Q735"/>
<keyword evidence="3" id="KW-1185">Reference proteome</keyword>
<evidence type="ECO:0000313" key="3">
    <source>
        <dbReference type="Proteomes" id="UP000612746"/>
    </source>
</evidence>
<comment type="caution">
    <text evidence="2">The sequence shown here is derived from an EMBL/GenBank/DDBJ whole genome shotgun (WGS) entry which is preliminary data.</text>
</comment>
<dbReference type="Proteomes" id="UP000612746">
    <property type="component" value="Unassembled WGS sequence"/>
</dbReference>
<feature type="region of interest" description="Disordered" evidence="1">
    <location>
        <begin position="15"/>
        <end position="50"/>
    </location>
</feature>
<reference evidence="2" key="1">
    <citation type="submission" date="2020-12" db="EMBL/GenBank/DDBJ databases">
        <title>Metabolic potential, ecology and presence of endohyphal bacteria is reflected in genomic diversity of Mucoromycotina.</title>
        <authorList>
            <person name="Muszewska A."/>
            <person name="Okrasinska A."/>
            <person name="Steczkiewicz K."/>
            <person name="Drgas O."/>
            <person name="Orlowska M."/>
            <person name="Perlinska-Lenart U."/>
            <person name="Aleksandrzak-Piekarczyk T."/>
            <person name="Szatraj K."/>
            <person name="Zielenkiewicz U."/>
            <person name="Pilsyk S."/>
            <person name="Malc E."/>
            <person name="Mieczkowski P."/>
            <person name="Kruszewska J.S."/>
            <person name="Biernat P."/>
            <person name="Pawlowska J."/>
        </authorList>
    </citation>
    <scope>NUCLEOTIDE SEQUENCE</scope>
    <source>
        <strain evidence="2">WA0000051536</strain>
    </source>
</reference>
<proteinExistence type="predicted"/>
<dbReference type="EMBL" id="JAEPRA010000004">
    <property type="protein sequence ID" value="KAG2186525.1"/>
    <property type="molecule type" value="Genomic_DNA"/>
</dbReference>
<feature type="compositionally biased region" description="Low complexity" evidence="1">
    <location>
        <begin position="28"/>
        <end position="50"/>
    </location>
</feature>